<proteinExistence type="predicted"/>
<dbReference type="GO" id="GO:0016491">
    <property type="term" value="F:oxidoreductase activity"/>
    <property type="evidence" value="ECO:0007669"/>
    <property type="project" value="TreeGrafter"/>
</dbReference>
<reference evidence="1 2" key="1">
    <citation type="submission" date="2018-03" db="EMBL/GenBank/DDBJ databases">
        <title>Rhodobacter veldkampii.</title>
        <authorList>
            <person name="Meyer T.E."/>
            <person name="Miller S."/>
            <person name="Lodha T."/>
            <person name="Gandham S."/>
            <person name="Chintalapati S."/>
            <person name="Chintalapati V.R."/>
        </authorList>
    </citation>
    <scope>NUCLEOTIDE SEQUENCE [LARGE SCALE GENOMIC DNA]</scope>
    <source>
        <strain evidence="1 2">DSM 11550</strain>
    </source>
</reference>
<dbReference type="RefSeq" id="WP_107324146.1">
    <property type="nucleotide sequence ID" value="NZ_NHSP01000065.1"/>
</dbReference>
<dbReference type="Pfam" id="PF00106">
    <property type="entry name" value="adh_short"/>
    <property type="match status" value="1"/>
</dbReference>
<dbReference type="PANTHER" id="PTHR43544">
    <property type="entry name" value="SHORT-CHAIN DEHYDROGENASE/REDUCTASE"/>
    <property type="match status" value="1"/>
</dbReference>
<name>A0A2T4JKG0_9RHOB</name>
<evidence type="ECO:0000313" key="1">
    <source>
        <dbReference type="EMBL" id="PTE18399.1"/>
    </source>
</evidence>
<dbReference type="InterPro" id="IPR002347">
    <property type="entry name" value="SDR_fam"/>
</dbReference>
<dbReference type="OrthoDB" id="9785826at2"/>
<accession>A0A2T4JKG0</accession>
<gene>
    <name evidence="1" type="ORF">C5F46_04370</name>
</gene>
<dbReference type="GO" id="GO:0005737">
    <property type="term" value="C:cytoplasm"/>
    <property type="evidence" value="ECO:0007669"/>
    <property type="project" value="TreeGrafter"/>
</dbReference>
<comment type="caution">
    <text evidence="1">The sequence shown here is derived from an EMBL/GenBank/DDBJ whole genome shotgun (WGS) entry which is preliminary data.</text>
</comment>
<dbReference type="InterPro" id="IPR051468">
    <property type="entry name" value="Fungal_SecMetab_SDRs"/>
</dbReference>
<protein>
    <submittedName>
        <fullName evidence="1">C factor, cell signaling protein</fullName>
    </submittedName>
</protein>
<organism evidence="1 2">
    <name type="scientific">Phaeovulum veldkampii DSM 11550</name>
    <dbReference type="NCBI Taxonomy" id="1185920"/>
    <lineage>
        <taxon>Bacteria</taxon>
        <taxon>Pseudomonadati</taxon>
        <taxon>Pseudomonadota</taxon>
        <taxon>Alphaproteobacteria</taxon>
        <taxon>Rhodobacterales</taxon>
        <taxon>Paracoccaceae</taxon>
        <taxon>Phaeovulum</taxon>
    </lineage>
</organism>
<dbReference type="PANTHER" id="PTHR43544:SF12">
    <property type="entry name" value="NAD(P)-BINDING ROSSMANN-FOLD SUPERFAMILY PROTEIN"/>
    <property type="match status" value="1"/>
</dbReference>
<evidence type="ECO:0000313" key="2">
    <source>
        <dbReference type="Proteomes" id="UP000241899"/>
    </source>
</evidence>
<keyword evidence="2" id="KW-1185">Reference proteome</keyword>
<dbReference type="Proteomes" id="UP000241899">
    <property type="component" value="Unassembled WGS sequence"/>
</dbReference>
<dbReference type="EMBL" id="PZKF01000007">
    <property type="protein sequence ID" value="PTE18399.1"/>
    <property type="molecule type" value="Genomic_DNA"/>
</dbReference>
<dbReference type="AlphaFoldDB" id="A0A2T4JKG0"/>
<dbReference type="InterPro" id="IPR036291">
    <property type="entry name" value="NAD(P)-bd_dom_sf"/>
</dbReference>
<dbReference type="Gene3D" id="3.40.50.720">
    <property type="entry name" value="NAD(P)-binding Rossmann-like Domain"/>
    <property type="match status" value="1"/>
</dbReference>
<dbReference type="PRINTS" id="PR00081">
    <property type="entry name" value="GDHRDH"/>
</dbReference>
<dbReference type="SUPFAM" id="SSF51735">
    <property type="entry name" value="NAD(P)-binding Rossmann-fold domains"/>
    <property type="match status" value="1"/>
</dbReference>
<sequence length="214" mass="22124">MRALIIGDTGGIGAAVAAHLAGQGADVTGLSRARDGLNLTDEGSIARVLGALDGAFDLIFVATGALGQPEKTLKVLDPAQMAAQFALNAMGPALVLKHALHLMPRDRRAVFAALSARVGSIGDNRLGGWYSYRAAKAALNQLIHTAAIEVARSHRNAIVACLHPGTVATRFTEGYGHDKLAPADAAARLIAVIEGLTPAETGGFFDQTGARVAW</sequence>